<evidence type="ECO:0000256" key="1">
    <source>
        <dbReference type="ARBA" id="ARBA00004167"/>
    </source>
</evidence>
<dbReference type="STRING" id="1520.LF65_01646"/>
<dbReference type="InterPro" id="IPR058636">
    <property type="entry name" value="Beta-barrel_YknX"/>
</dbReference>
<gene>
    <name evidence="9" type="ORF">LF65_01646</name>
</gene>
<dbReference type="Pfam" id="PF25917">
    <property type="entry name" value="BSH_RND"/>
    <property type="match status" value="1"/>
</dbReference>
<dbReference type="RefSeq" id="WP_041895524.1">
    <property type="nucleotide sequence ID" value="NZ_CP010086.2"/>
</dbReference>
<accession>A0A0B5QJ79</accession>
<dbReference type="Gene3D" id="2.40.50.100">
    <property type="match status" value="1"/>
</dbReference>
<protein>
    <submittedName>
        <fullName evidence="9">Hemolysin D</fullName>
    </submittedName>
</protein>
<evidence type="ECO:0000256" key="5">
    <source>
        <dbReference type="ARBA" id="ARBA00023136"/>
    </source>
</evidence>
<evidence type="ECO:0000313" key="9">
    <source>
        <dbReference type="EMBL" id="AJG98251.1"/>
    </source>
</evidence>
<dbReference type="Proteomes" id="UP000031866">
    <property type="component" value="Chromosome"/>
</dbReference>
<keyword evidence="5 6" id="KW-0472">Membrane</keyword>
<dbReference type="KEGG" id="cbei:LF65_01646"/>
<dbReference type="PANTHER" id="PTHR30386:SF26">
    <property type="entry name" value="TRANSPORT PROTEIN COMB"/>
    <property type="match status" value="1"/>
</dbReference>
<sequence length="217" mass="23616">MNGKRKILIIGILIAIVAALGSIVFYYWYENTYYVSTEDARVSGDLVSVTPQISGKLLELNVAEGDTVAKNEILARQDMNGFPDTNVEQALMRSPIDGVVVKKQGTIGEFLGAGSSVISLVDPNKFYVTANIEETKLEKIKIGQSVDITIDQYESKKFTGKVKSIGEVANSALSILPSSTSGTFTKVVQRIPIKIEFDDFEGKILPGTNAIVKIHVK</sequence>
<evidence type="ECO:0000256" key="6">
    <source>
        <dbReference type="SAM" id="Phobius"/>
    </source>
</evidence>
<dbReference type="InterPro" id="IPR050739">
    <property type="entry name" value="MFP"/>
</dbReference>
<dbReference type="GO" id="GO:0016020">
    <property type="term" value="C:membrane"/>
    <property type="evidence" value="ECO:0007669"/>
    <property type="project" value="UniProtKB-SubCell"/>
</dbReference>
<dbReference type="GO" id="GO:0055085">
    <property type="term" value="P:transmembrane transport"/>
    <property type="evidence" value="ECO:0007669"/>
    <property type="project" value="InterPro"/>
</dbReference>
<dbReference type="InterPro" id="IPR058625">
    <property type="entry name" value="MdtA-like_BSH"/>
</dbReference>
<dbReference type="Pfam" id="PF25990">
    <property type="entry name" value="Beta-barrel_YknX"/>
    <property type="match status" value="1"/>
</dbReference>
<evidence type="ECO:0000259" key="7">
    <source>
        <dbReference type="Pfam" id="PF25917"/>
    </source>
</evidence>
<comment type="similarity">
    <text evidence="2">Belongs to the membrane fusion protein (MFP) (TC 8.A.1) family.</text>
</comment>
<feature type="domain" description="YknX-like beta-barrel" evidence="8">
    <location>
        <begin position="127"/>
        <end position="214"/>
    </location>
</feature>
<dbReference type="EMBL" id="CP010086">
    <property type="protein sequence ID" value="AJG98251.1"/>
    <property type="molecule type" value="Genomic_DNA"/>
</dbReference>
<keyword evidence="4 6" id="KW-1133">Transmembrane helix</keyword>
<evidence type="ECO:0000256" key="2">
    <source>
        <dbReference type="ARBA" id="ARBA00009477"/>
    </source>
</evidence>
<feature type="transmembrane region" description="Helical" evidence="6">
    <location>
        <begin position="7"/>
        <end position="29"/>
    </location>
</feature>
<keyword evidence="3 6" id="KW-0812">Transmembrane</keyword>
<dbReference type="OrthoDB" id="9811754at2"/>
<name>A0A0B5QJ79_CLOBE</name>
<dbReference type="SUPFAM" id="SSF111369">
    <property type="entry name" value="HlyD-like secretion proteins"/>
    <property type="match status" value="1"/>
</dbReference>
<organism evidence="9 10">
    <name type="scientific">Clostridium beijerinckii</name>
    <name type="common">Clostridium MP</name>
    <dbReference type="NCBI Taxonomy" id="1520"/>
    <lineage>
        <taxon>Bacteria</taxon>
        <taxon>Bacillati</taxon>
        <taxon>Bacillota</taxon>
        <taxon>Clostridia</taxon>
        <taxon>Eubacteriales</taxon>
        <taxon>Clostridiaceae</taxon>
        <taxon>Clostridium</taxon>
    </lineage>
</organism>
<dbReference type="Gene3D" id="2.40.30.170">
    <property type="match status" value="1"/>
</dbReference>
<dbReference type="AlphaFoldDB" id="A0A0B5QJ79"/>
<feature type="domain" description="Multidrug resistance protein MdtA-like barrel-sandwich hybrid" evidence="7">
    <location>
        <begin position="47"/>
        <end position="117"/>
    </location>
</feature>
<dbReference type="PANTHER" id="PTHR30386">
    <property type="entry name" value="MEMBRANE FUSION SUBUNIT OF EMRAB-TOLC MULTIDRUG EFFLUX PUMP"/>
    <property type="match status" value="1"/>
</dbReference>
<evidence type="ECO:0000259" key="8">
    <source>
        <dbReference type="Pfam" id="PF25990"/>
    </source>
</evidence>
<evidence type="ECO:0000313" key="10">
    <source>
        <dbReference type="Proteomes" id="UP000031866"/>
    </source>
</evidence>
<comment type="subcellular location">
    <subcellularLocation>
        <location evidence="1">Membrane</location>
        <topology evidence="1">Single-pass membrane protein</topology>
    </subcellularLocation>
</comment>
<evidence type="ECO:0000256" key="4">
    <source>
        <dbReference type="ARBA" id="ARBA00022989"/>
    </source>
</evidence>
<proteinExistence type="inferred from homology"/>
<evidence type="ECO:0000256" key="3">
    <source>
        <dbReference type="ARBA" id="ARBA00022692"/>
    </source>
</evidence>
<reference evidence="10" key="1">
    <citation type="submission" date="2014-12" db="EMBL/GenBank/DDBJ databases">
        <title>Genome sequence of Clostridium beijerinckii strain 59B.</title>
        <authorList>
            <person name="Little G.T."/>
            <person name="Minton N.P."/>
        </authorList>
    </citation>
    <scope>NUCLEOTIDE SEQUENCE [LARGE SCALE GENOMIC DNA]</scope>
    <source>
        <strain evidence="10">59B</strain>
    </source>
</reference>